<evidence type="ECO:0000313" key="1">
    <source>
        <dbReference type="EMBL" id="MPM95849.1"/>
    </source>
</evidence>
<reference evidence="1" key="1">
    <citation type="submission" date="2019-08" db="EMBL/GenBank/DDBJ databases">
        <authorList>
            <person name="Kucharzyk K."/>
            <person name="Murdoch R.W."/>
            <person name="Higgins S."/>
            <person name="Loffler F."/>
        </authorList>
    </citation>
    <scope>NUCLEOTIDE SEQUENCE</scope>
</reference>
<comment type="caution">
    <text evidence="1">The sequence shown here is derived from an EMBL/GenBank/DDBJ whole genome shotgun (WGS) entry which is preliminary data.</text>
</comment>
<proteinExistence type="predicted"/>
<organism evidence="1">
    <name type="scientific">bioreactor metagenome</name>
    <dbReference type="NCBI Taxonomy" id="1076179"/>
    <lineage>
        <taxon>unclassified sequences</taxon>
        <taxon>metagenomes</taxon>
        <taxon>ecological metagenomes</taxon>
    </lineage>
</organism>
<accession>A0A645E2T7</accession>
<dbReference type="EMBL" id="VSSQ01042290">
    <property type="protein sequence ID" value="MPM95849.1"/>
    <property type="molecule type" value="Genomic_DNA"/>
</dbReference>
<protein>
    <submittedName>
        <fullName evidence="1">Uncharacterized protein</fullName>
    </submittedName>
</protein>
<dbReference type="AlphaFoldDB" id="A0A645E2T7"/>
<sequence length="99" mass="11902">MFQLFVCERIRALGHAPKYRLAQRHAFLRCFSRCVHIGIMFNISLARFIQVTQGFKSHIRVHHRLRARVDYGRVQSRLKRHRIKRSVELFPKGQAERYV</sequence>
<gene>
    <name evidence="1" type="ORF">SDC9_143004</name>
</gene>
<name>A0A645E2T7_9ZZZZ</name>